<dbReference type="SUPFAM" id="SSF50630">
    <property type="entry name" value="Acid proteases"/>
    <property type="match status" value="1"/>
</dbReference>
<dbReference type="CDD" id="cd05471">
    <property type="entry name" value="pepsin_like"/>
    <property type="match status" value="1"/>
</dbReference>
<comment type="caution">
    <text evidence="4">The sequence shown here is derived from an EMBL/GenBank/DDBJ whole genome shotgun (WGS) entry which is preliminary data.</text>
</comment>
<evidence type="ECO:0000313" key="5">
    <source>
        <dbReference type="Proteomes" id="UP000766486"/>
    </source>
</evidence>
<dbReference type="EMBL" id="CABFNS010000888">
    <property type="protein sequence ID" value="VUC34607.1"/>
    <property type="molecule type" value="Genomic_DNA"/>
</dbReference>
<evidence type="ECO:0000256" key="1">
    <source>
        <dbReference type="ARBA" id="ARBA00007447"/>
    </source>
</evidence>
<reference evidence="4 5" key="1">
    <citation type="submission" date="2019-06" db="EMBL/GenBank/DDBJ databases">
        <authorList>
            <person name="Broberg M."/>
        </authorList>
    </citation>
    <scope>NUCLEOTIDE SEQUENCE [LARGE SCALE GENOMIC DNA]</scope>
</reference>
<dbReference type="PROSITE" id="PS51767">
    <property type="entry name" value="PEPTIDASE_A1"/>
    <property type="match status" value="1"/>
</dbReference>
<dbReference type="InterPro" id="IPR033121">
    <property type="entry name" value="PEPTIDASE_A1"/>
</dbReference>
<feature type="signal peptide" evidence="2">
    <location>
        <begin position="1"/>
        <end position="22"/>
    </location>
</feature>
<keyword evidence="5" id="KW-1185">Reference proteome</keyword>
<sequence length="451" mass="49041">MGLSRVLVGVAIALSLVTTAWAAAVGNLGWDLSMPMNGFSFHEVTKASNLAPDTLTSKVSRLRRIRGTDEERSAASLIRRASLETRSRLGEPDLNITAVGGFSTQYAIECKWDDTPVWLIFDTGSSDTWNAQSGFVCQDRSGKTHDQSSCGLRKPHIQGFRHGAIQELHLYLHYGSGEKVYGPMGYSDISCGGVTVTRQQVGLANHTYWHGNNVTSGILGLAYPALTSAYYGKIGDEGAWNIMSYPPFLTTAAAEGELEPLFSVAIMRNSSDGVLAWGGLPPIHYDENVTASADIIIVRTTKFCRAPKPAEKLTAAWKRSFYTIIPDGLKWGTTMDEAKYPYIIDTGTTMMHLPPPLAETIAAAFEPKADSYYVDCNAVPPSLAVVIDGVEFWINPADLIYKNLVDPMTGYCAIGITGGGPGPYILGDVFLQNVLAVFDIRGGEMRFYPRN</sequence>
<dbReference type="InterPro" id="IPR021109">
    <property type="entry name" value="Peptidase_aspartic_dom_sf"/>
</dbReference>
<protein>
    <recommendedName>
        <fullName evidence="3">Peptidase A1 domain-containing protein</fullName>
    </recommendedName>
</protein>
<gene>
    <name evidence="4" type="ORF">CLO192961_LOCUS384156</name>
</gene>
<dbReference type="PRINTS" id="PR00792">
    <property type="entry name" value="PEPSIN"/>
</dbReference>
<organism evidence="4 5">
    <name type="scientific">Bionectria ochroleuca</name>
    <name type="common">Gliocladium roseum</name>
    <dbReference type="NCBI Taxonomy" id="29856"/>
    <lineage>
        <taxon>Eukaryota</taxon>
        <taxon>Fungi</taxon>
        <taxon>Dikarya</taxon>
        <taxon>Ascomycota</taxon>
        <taxon>Pezizomycotina</taxon>
        <taxon>Sordariomycetes</taxon>
        <taxon>Hypocreomycetidae</taxon>
        <taxon>Hypocreales</taxon>
        <taxon>Bionectriaceae</taxon>
        <taxon>Clonostachys</taxon>
    </lineage>
</organism>
<dbReference type="Proteomes" id="UP000766486">
    <property type="component" value="Unassembled WGS sequence"/>
</dbReference>
<feature type="domain" description="Peptidase A1" evidence="3">
    <location>
        <begin position="102"/>
        <end position="448"/>
    </location>
</feature>
<comment type="similarity">
    <text evidence="1">Belongs to the peptidase A1 family.</text>
</comment>
<dbReference type="PANTHER" id="PTHR47966:SF47">
    <property type="entry name" value="ENDOPEPTIDASE, PUTATIVE (AFU_ORTHOLOGUE AFUA_3G01220)-RELATED"/>
    <property type="match status" value="1"/>
</dbReference>
<evidence type="ECO:0000256" key="2">
    <source>
        <dbReference type="SAM" id="SignalP"/>
    </source>
</evidence>
<proteinExistence type="inferred from homology"/>
<dbReference type="InterPro" id="IPR034164">
    <property type="entry name" value="Pepsin-like_dom"/>
</dbReference>
<accession>A0ABY6UT86</accession>
<dbReference type="Pfam" id="PF00026">
    <property type="entry name" value="Asp"/>
    <property type="match status" value="1"/>
</dbReference>
<dbReference type="PANTHER" id="PTHR47966">
    <property type="entry name" value="BETA-SITE APP-CLEAVING ENZYME, ISOFORM A-RELATED"/>
    <property type="match status" value="1"/>
</dbReference>
<dbReference type="InterPro" id="IPR001461">
    <property type="entry name" value="Aspartic_peptidase_A1"/>
</dbReference>
<feature type="chain" id="PRO_5046643955" description="Peptidase A1 domain-containing protein" evidence="2">
    <location>
        <begin position="23"/>
        <end position="451"/>
    </location>
</feature>
<name>A0ABY6UT86_BIOOC</name>
<evidence type="ECO:0000259" key="3">
    <source>
        <dbReference type="PROSITE" id="PS51767"/>
    </source>
</evidence>
<evidence type="ECO:0000313" key="4">
    <source>
        <dbReference type="EMBL" id="VUC34607.1"/>
    </source>
</evidence>
<keyword evidence="2" id="KW-0732">Signal</keyword>
<dbReference type="Gene3D" id="2.40.70.10">
    <property type="entry name" value="Acid Proteases"/>
    <property type="match status" value="2"/>
</dbReference>